<sequence length="251" mass="28060">MKSPDLMKEPLNTKLAPILVAVIAIALLALEAPNVGRCEASLQDFQLFQPRQRAADIKMLTPDGAVFRLSDLKGRVVLRNFWRKDCPYCVQEKAFLRRMAQSINSSDLKIVCANFWDSPAWVKSYARNIGQDIVVAARPSGMQSVIENVVKGRFMGYFILNDANEAVYEVKGFPSTYVIDRQGFVVASHLGMAQWATRPVEKWIRTLLADMGTSSGRSDAIEKLEQLLTIRPASSEQRENVSPAARNQQAQ</sequence>
<dbReference type="PROSITE" id="PS51352">
    <property type="entry name" value="THIOREDOXIN_2"/>
    <property type="match status" value="1"/>
</dbReference>
<dbReference type="Pfam" id="PF00578">
    <property type="entry name" value="AhpC-TSA"/>
    <property type="match status" value="1"/>
</dbReference>
<accession>A0A7C4AQ87</accession>
<evidence type="ECO:0000256" key="4">
    <source>
        <dbReference type="ARBA" id="ARBA00023284"/>
    </source>
</evidence>
<dbReference type="GO" id="GO:0030313">
    <property type="term" value="C:cell envelope"/>
    <property type="evidence" value="ECO:0007669"/>
    <property type="project" value="UniProtKB-SubCell"/>
</dbReference>
<dbReference type="CDD" id="cd02966">
    <property type="entry name" value="TlpA_like_family"/>
    <property type="match status" value="1"/>
</dbReference>
<evidence type="ECO:0000313" key="7">
    <source>
        <dbReference type="EMBL" id="HGH59767.1"/>
    </source>
</evidence>
<evidence type="ECO:0000256" key="2">
    <source>
        <dbReference type="ARBA" id="ARBA00022748"/>
    </source>
</evidence>
<keyword evidence="4" id="KW-0676">Redox-active center</keyword>
<dbReference type="Gene3D" id="3.40.30.10">
    <property type="entry name" value="Glutaredoxin"/>
    <property type="match status" value="1"/>
</dbReference>
<proteinExistence type="predicted"/>
<gene>
    <name evidence="7" type="ORF">ENV54_00560</name>
</gene>
<dbReference type="SUPFAM" id="SSF52833">
    <property type="entry name" value="Thioredoxin-like"/>
    <property type="match status" value="1"/>
</dbReference>
<evidence type="ECO:0000259" key="6">
    <source>
        <dbReference type="PROSITE" id="PS51352"/>
    </source>
</evidence>
<evidence type="ECO:0000256" key="3">
    <source>
        <dbReference type="ARBA" id="ARBA00023157"/>
    </source>
</evidence>
<dbReference type="EMBL" id="DTGT01000016">
    <property type="protein sequence ID" value="HGH59767.1"/>
    <property type="molecule type" value="Genomic_DNA"/>
</dbReference>
<keyword evidence="3" id="KW-1015">Disulfide bond</keyword>
<feature type="domain" description="Thioredoxin" evidence="6">
    <location>
        <begin position="48"/>
        <end position="209"/>
    </location>
</feature>
<dbReference type="InterPro" id="IPR036249">
    <property type="entry name" value="Thioredoxin-like_sf"/>
</dbReference>
<dbReference type="AlphaFoldDB" id="A0A7C4AQ87"/>
<dbReference type="GO" id="GO:0016209">
    <property type="term" value="F:antioxidant activity"/>
    <property type="evidence" value="ECO:0007669"/>
    <property type="project" value="InterPro"/>
</dbReference>
<comment type="caution">
    <text evidence="7">The sequence shown here is derived from an EMBL/GenBank/DDBJ whole genome shotgun (WGS) entry which is preliminary data.</text>
</comment>
<dbReference type="GO" id="GO:0016491">
    <property type="term" value="F:oxidoreductase activity"/>
    <property type="evidence" value="ECO:0007669"/>
    <property type="project" value="InterPro"/>
</dbReference>
<name>A0A7C4AQ87_9BACT</name>
<evidence type="ECO:0000256" key="1">
    <source>
        <dbReference type="ARBA" id="ARBA00004196"/>
    </source>
</evidence>
<dbReference type="InterPro" id="IPR050553">
    <property type="entry name" value="Thioredoxin_ResA/DsbE_sf"/>
</dbReference>
<evidence type="ECO:0000256" key="5">
    <source>
        <dbReference type="SAM" id="MobiDB-lite"/>
    </source>
</evidence>
<protein>
    <submittedName>
        <fullName evidence="7">TlpA family protein disulfide reductase</fullName>
    </submittedName>
</protein>
<comment type="subcellular location">
    <subcellularLocation>
        <location evidence="1">Cell envelope</location>
    </subcellularLocation>
</comment>
<dbReference type="PANTHER" id="PTHR42852">
    <property type="entry name" value="THIOL:DISULFIDE INTERCHANGE PROTEIN DSBE"/>
    <property type="match status" value="1"/>
</dbReference>
<dbReference type="InterPro" id="IPR000866">
    <property type="entry name" value="AhpC/TSA"/>
</dbReference>
<organism evidence="7">
    <name type="scientific">Desulfomonile tiedjei</name>
    <dbReference type="NCBI Taxonomy" id="2358"/>
    <lineage>
        <taxon>Bacteria</taxon>
        <taxon>Pseudomonadati</taxon>
        <taxon>Thermodesulfobacteriota</taxon>
        <taxon>Desulfomonilia</taxon>
        <taxon>Desulfomonilales</taxon>
        <taxon>Desulfomonilaceae</taxon>
        <taxon>Desulfomonile</taxon>
    </lineage>
</organism>
<dbReference type="PANTHER" id="PTHR42852:SF6">
    <property type="entry name" value="THIOL:DISULFIDE INTERCHANGE PROTEIN DSBE"/>
    <property type="match status" value="1"/>
</dbReference>
<dbReference type="InterPro" id="IPR013766">
    <property type="entry name" value="Thioredoxin_domain"/>
</dbReference>
<reference evidence="7" key="1">
    <citation type="journal article" date="2020" name="mSystems">
        <title>Genome- and Community-Level Interaction Insights into Carbon Utilization and Element Cycling Functions of Hydrothermarchaeota in Hydrothermal Sediment.</title>
        <authorList>
            <person name="Zhou Z."/>
            <person name="Liu Y."/>
            <person name="Xu W."/>
            <person name="Pan J."/>
            <person name="Luo Z.H."/>
            <person name="Li M."/>
        </authorList>
    </citation>
    <scope>NUCLEOTIDE SEQUENCE [LARGE SCALE GENOMIC DNA]</scope>
    <source>
        <strain evidence="7">SpSt-769</strain>
    </source>
</reference>
<keyword evidence="2" id="KW-0201">Cytochrome c-type biogenesis</keyword>
<dbReference type="GO" id="GO:0017004">
    <property type="term" value="P:cytochrome complex assembly"/>
    <property type="evidence" value="ECO:0007669"/>
    <property type="project" value="UniProtKB-KW"/>
</dbReference>
<feature type="region of interest" description="Disordered" evidence="5">
    <location>
        <begin position="232"/>
        <end position="251"/>
    </location>
</feature>